<dbReference type="Gene3D" id="1.10.10.10">
    <property type="entry name" value="Winged helix-like DNA-binding domain superfamily/Winged helix DNA-binding domain"/>
    <property type="match status" value="1"/>
</dbReference>
<dbReference type="RefSeq" id="WP_353712149.1">
    <property type="nucleotide sequence ID" value="NZ_CP159279.1"/>
</dbReference>
<sequence length="159" mass="17184">MTEAVTGQLAPAADKLVPASISSDAGFLLAKLHAAGSVVNNRALEEFDLKERSYSVLALAASGLEPSQREMADFLSLDPSQIVALVDDLEKRGLVLRAPGKQDRRAKIVTATAEGQKLFSAATKSTRRAESEALDRLDREEVAELKRLLRKALWPSLEG</sequence>
<dbReference type="GO" id="GO:0003700">
    <property type="term" value="F:DNA-binding transcription factor activity"/>
    <property type="evidence" value="ECO:0007669"/>
    <property type="project" value="InterPro"/>
</dbReference>
<dbReference type="PANTHER" id="PTHR33164">
    <property type="entry name" value="TRANSCRIPTIONAL REGULATOR, MARR FAMILY"/>
    <property type="match status" value="1"/>
</dbReference>
<gene>
    <name evidence="2" type="ORF">ABRP34_02595</name>
</gene>
<dbReference type="PANTHER" id="PTHR33164:SF99">
    <property type="entry name" value="MARR FAMILY REGULATORY PROTEIN"/>
    <property type="match status" value="1"/>
</dbReference>
<evidence type="ECO:0000313" key="2">
    <source>
        <dbReference type="EMBL" id="XCH11924.1"/>
    </source>
</evidence>
<protein>
    <submittedName>
        <fullName evidence="2">MarR family transcriptional regulator</fullName>
    </submittedName>
</protein>
<dbReference type="EMBL" id="CP159279">
    <property type="protein sequence ID" value="XCH11924.1"/>
    <property type="molecule type" value="Genomic_DNA"/>
</dbReference>
<accession>A0AAU8ET45</accession>
<feature type="domain" description="HTH marR-type" evidence="1">
    <location>
        <begin position="22"/>
        <end position="154"/>
    </location>
</feature>
<dbReference type="PROSITE" id="PS50995">
    <property type="entry name" value="HTH_MARR_2"/>
    <property type="match status" value="1"/>
</dbReference>
<dbReference type="AlphaFoldDB" id="A0AAU8ET45"/>
<dbReference type="InterPro" id="IPR036388">
    <property type="entry name" value="WH-like_DNA-bd_sf"/>
</dbReference>
<dbReference type="GO" id="GO:0006950">
    <property type="term" value="P:response to stress"/>
    <property type="evidence" value="ECO:0007669"/>
    <property type="project" value="TreeGrafter"/>
</dbReference>
<dbReference type="InterPro" id="IPR036390">
    <property type="entry name" value="WH_DNA-bd_sf"/>
</dbReference>
<proteinExistence type="predicted"/>
<name>A0AAU8ET45_9MICC</name>
<dbReference type="Pfam" id="PF01047">
    <property type="entry name" value="MarR"/>
    <property type="match status" value="1"/>
</dbReference>
<organism evidence="2">
    <name type="scientific">Arthrobacter sp. K5</name>
    <dbReference type="NCBI Taxonomy" id="2839623"/>
    <lineage>
        <taxon>Bacteria</taxon>
        <taxon>Bacillati</taxon>
        <taxon>Actinomycetota</taxon>
        <taxon>Actinomycetes</taxon>
        <taxon>Micrococcales</taxon>
        <taxon>Micrococcaceae</taxon>
        <taxon>Arthrobacter</taxon>
    </lineage>
</organism>
<reference evidence="2" key="1">
    <citation type="submission" date="2024-06" db="EMBL/GenBank/DDBJ databases">
        <title>Biodegradation of dimethachlon by Arthrobacter sp. K5: mechanistic insights and ecological implications.</title>
        <authorList>
            <person name="Hu S."/>
            <person name="Lu P."/>
        </authorList>
    </citation>
    <scope>NUCLEOTIDE SEQUENCE</scope>
    <source>
        <strain evidence="2">K5</strain>
    </source>
</reference>
<dbReference type="SMART" id="SM00347">
    <property type="entry name" value="HTH_MARR"/>
    <property type="match status" value="1"/>
</dbReference>
<dbReference type="InterPro" id="IPR000835">
    <property type="entry name" value="HTH_MarR-typ"/>
</dbReference>
<evidence type="ECO:0000259" key="1">
    <source>
        <dbReference type="PROSITE" id="PS50995"/>
    </source>
</evidence>
<dbReference type="SUPFAM" id="SSF46785">
    <property type="entry name" value="Winged helix' DNA-binding domain"/>
    <property type="match status" value="1"/>
</dbReference>
<dbReference type="PRINTS" id="PR00598">
    <property type="entry name" value="HTHMARR"/>
</dbReference>
<dbReference type="InterPro" id="IPR039422">
    <property type="entry name" value="MarR/SlyA-like"/>
</dbReference>